<dbReference type="InterPro" id="IPR004810">
    <property type="entry name" value="PurU"/>
</dbReference>
<dbReference type="PROSITE" id="PS51671">
    <property type="entry name" value="ACT"/>
    <property type="match status" value="1"/>
</dbReference>
<keyword evidence="7" id="KW-1185">Reference proteome</keyword>
<evidence type="ECO:0000313" key="6">
    <source>
        <dbReference type="EMBL" id="MBY8825190.1"/>
    </source>
</evidence>
<keyword evidence="2 3" id="KW-0378">Hydrolase</keyword>
<dbReference type="InterPro" id="IPR002912">
    <property type="entry name" value="ACT_dom"/>
</dbReference>
<feature type="domain" description="ACT" evidence="5">
    <location>
        <begin position="10"/>
        <end position="88"/>
    </location>
</feature>
<feature type="active site" evidence="3">
    <location>
        <position position="230"/>
    </location>
</feature>
<dbReference type="CDD" id="cd04875">
    <property type="entry name" value="ACT_F4HF-DF"/>
    <property type="match status" value="1"/>
</dbReference>
<comment type="catalytic activity">
    <reaction evidence="3">
        <text>(6R)-10-formyltetrahydrofolate + H2O = (6S)-5,6,7,8-tetrahydrofolate + formate + H(+)</text>
        <dbReference type="Rhea" id="RHEA:19833"/>
        <dbReference type="ChEBI" id="CHEBI:15377"/>
        <dbReference type="ChEBI" id="CHEBI:15378"/>
        <dbReference type="ChEBI" id="CHEBI:15740"/>
        <dbReference type="ChEBI" id="CHEBI:57453"/>
        <dbReference type="ChEBI" id="CHEBI:195366"/>
        <dbReference type="EC" id="3.5.1.10"/>
    </reaction>
</comment>
<dbReference type="GO" id="GO:0008864">
    <property type="term" value="F:formyltetrahydrofolate deformylase activity"/>
    <property type="evidence" value="ECO:0007669"/>
    <property type="project" value="UniProtKB-EC"/>
</dbReference>
<comment type="caution">
    <text evidence="6">The sequence shown here is derived from an EMBL/GenBank/DDBJ whole genome shotgun (WGS) entry which is preliminary data.</text>
</comment>
<dbReference type="InterPro" id="IPR002376">
    <property type="entry name" value="Formyl_transf_N"/>
</dbReference>
<organism evidence="6 7">
    <name type="scientific">Sphingomonas colocasiae</name>
    <dbReference type="NCBI Taxonomy" id="1848973"/>
    <lineage>
        <taxon>Bacteria</taxon>
        <taxon>Pseudomonadati</taxon>
        <taxon>Pseudomonadota</taxon>
        <taxon>Alphaproteobacteria</taxon>
        <taxon>Sphingomonadales</taxon>
        <taxon>Sphingomonadaceae</taxon>
        <taxon>Sphingomonas</taxon>
    </lineage>
</organism>
<proteinExistence type="inferred from homology"/>
<dbReference type="PANTHER" id="PTHR42706:SF1">
    <property type="entry name" value="FORMYLTETRAHYDROFOLATE DEFORMYLASE 2, MITOCHONDRIAL"/>
    <property type="match status" value="1"/>
</dbReference>
<comment type="similarity">
    <text evidence="3">Belongs to the PurU family.</text>
</comment>
<evidence type="ECO:0000256" key="2">
    <source>
        <dbReference type="ARBA" id="ARBA00022801"/>
    </source>
</evidence>
<evidence type="ECO:0000313" key="7">
    <source>
        <dbReference type="Proteomes" id="UP000706039"/>
    </source>
</evidence>
<evidence type="ECO:0000259" key="5">
    <source>
        <dbReference type="PROSITE" id="PS51671"/>
    </source>
</evidence>
<dbReference type="Gene3D" id="3.40.50.170">
    <property type="entry name" value="Formyl transferase, N-terminal domain"/>
    <property type="match status" value="1"/>
</dbReference>
<dbReference type="NCBIfam" id="TIGR00655">
    <property type="entry name" value="PurU"/>
    <property type="match status" value="1"/>
</dbReference>
<dbReference type="Proteomes" id="UP000706039">
    <property type="component" value="Unassembled WGS sequence"/>
</dbReference>
<dbReference type="EMBL" id="JAINVV010000011">
    <property type="protein sequence ID" value="MBY8825190.1"/>
    <property type="molecule type" value="Genomic_DNA"/>
</dbReference>
<accession>A0ABS7PUZ5</accession>
<dbReference type="InterPro" id="IPR036477">
    <property type="entry name" value="Formyl_transf_N_sf"/>
</dbReference>
<dbReference type="Gene3D" id="3.30.70.260">
    <property type="match status" value="1"/>
</dbReference>
<dbReference type="InterPro" id="IPR044074">
    <property type="entry name" value="PurU_ACT"/>
</dbReference>
<sequence length="286" mass="31492">MIAPTAASCVLRFRCPDRPGILALVTPVLAESGWDIREASVHGDEDSVTFFVRVHLASETASIAALEERMVGLAEQLQLDWEIHDLRRPVPVLIAVSKFHHCLVDLIHKTEIGALPIRIVGVVSNHETARSLVEWHGLPFHHLPVDKADKAAQEARFLATIRESGAELTVLARYMQILSDEFAAELAGRCINIHHSFLPSFKGAKPYHQAKARGVKLIGATAHYVTADLDEGPIIEQDVRRVSHATSADEMVAIGREVEASVLSRAVRWHAEHRILPNGNQTVVLA</sequence>
<dbReference type="InterPro" id="IPR041729">
    <property type="entry name" value="Formyl-FH4-Hydrolase_C"/>
</dbReference>
<dbReference type="Pfam" id="PF00551">
    <property type="entry name" value="Formyl_trans_N"/>
    <property type="match status" value="1"/>
</dbReference>
<evidence type="ECO:0000256" key="4">
    <source>
        <dbReference type="NCBIfam" id="TIGR00655"/>
    </source>
</evidence>
<dbReference type="NCBIfam" id="NF004684">
    <property type="entry name" value="PRK06027.1"/>
    <property type="match status" value="1"/>
</dbReference>
<comment type="function">
    <text evidence="3">Catalyzes the hydrolysis of 10-formyltetrahydrofolate (formyl-FH4) to formate and tetrahydrofolate (FH4).</text>
</comment>
<keyword evidence="3" id="KW-0658">Purine biosynthesis</keyword>
<dbReference type="Pfam" id="PF01842">
    <property type="entry name" value="ACT"/>
    <property type="match status" value="1"/>
</dbReference>
<name>A0ABS7PUZ5_9SPHN</name>
<keyword evidence="1 3" id="KW-0554">One-carbon metabolism</keyword>
<evidence type="ECO:0000256" key="1">
    <source>
        <dbReference type="ARBA" id="ARBA00022563"/>
    </source>
</evidence>
<dbReference type="RefSeq" id="WP_222992291.1">
    <property type="nucleotide sequence ID" value="NZ_JAINVV010000011.1"/>
</dbReference>
<dbReference type="PANTHER" id="PTHR42706">
    <property type="entry name" value="FORMYLTETRAHYDROFOLATE DEFORMYLASE"/>
    <property type="match status" value="1"/>
</dbReference>
<reference evidence="6 7" key="1">
    <citation type="submission" date="2021-08" db="EMBL/GenBank/DDBJ databases">
        <authorList>
            <person name="Tuo L."/>
        </authorList>
    </citation>
    <scope>NUCLEOTIDE SEQUENCE [LARGE SCALE GENOMIC DNA]</scope>
    <source>
        <strain evidence="6 7">JCM 31229</strain>
    </source>
</reference>
<dbReference type="HAMAP" id="MF_01927">
    <property type="entry name" value="PurU"/>
    <property type="match status" value="1"/>
</dbReference>
<protein>
    <recommendedName>
        <fullName evidence="3 4">Formyltetrahydrofolate deformylase</fullName>
        <ecNumber evidence="3 4">3.5.1.10</ecNumber>
    </recommendedName>
    <alternativeName>
        <fullName evidence="3">Formyl-FH(4) hydrolase</fullName>
    </alternativeName>
</protein>
<dbReference type="SUPFAM" id="SSF53328">
    <property type="entry name" value="Formyltransferase"/>
    <property type="match status" value="1"/>
</dbReference>
<dbReference type="CDD" id="cd08648">
    <property type="entry name" value="FMT_core_Formyl-FH4-Hydrolase_C"/>
    <property type="match status" value="1"/>
</dbReference>
<dbReference type="PRINTS" id="PR01575">
    <property type="entry name" value="FFH4HYDRLASE"/>
</dbReference>
<dbReference type="SUPFAM" id="SSF55021">
    <property type="entry name" value="ACT-like"/>
    <property type="match status" value="1"/>
</dbReference>
<dbReference type="EC" id="3.5.1.10" evidence="3 4"/>
<evidence type="ECO:0000256" key="3">
    <source>
        <dbReference type="HAMAP-Rule" id="MF_01927"/>
    </source>
</evidence>
<dbReference type="PIRSF" id="PIRSF036480">
    <property type="entry name" value="FormyFH4_hydr"/>
    <property type="match status" value="1"/>
</dbReference>
<comment type="pathway">
    <text evidence="3">Purine metabolism; IMP biosynthesis via de novo pathway; formate from 10-formyl-5,6,7,8-tetrahydrofolate: step 1/1.</text>
</comment>
<gene>
    <name evidence="3 6" type="primary">purU</name>
    <name evidence="6" type="ORF">K7G82_23005</name>
</gene>
<dbReference type="InterPro" id="IPR045865">
    <property type="entry name" value="ACT-like_dom_sf"/>
</dbReference>